<keyword evidence="2" id="KW-1185">Reference proteome</keyword>
<accession>A0ABX0RJU0</accession>
<protein>
    <submittedName>
        <fullName evidence="1">Uncharacterized protein</fullName>
    </submittedName>
</protein>
<dbReference type="RefSeq" id="WP_166718853.1">
    <property type="nucleotide sequence ID" value="NZ_VWXC01000001.1"/>
</dbReference>
<gene>
    <name evidence="1" type="ORF">F3J37_01275</name>
</gene>
<sequence length="103" mass="12145">MPENLHPHPGLILKCRLREKGIPFFDLGERVDFDENKLKDVIDMKRPMCLLLCEKLSRFFGDELSFWIKLQINYELSLVAYETSYPKDIEIDPMQSPLPDRFG</sequence>
<dbReference type="EMBL" id="VWXC01000001">
    <property type="protein sequence ID" value="NIG17308.1"/>
    <property type="molecule type" value="Genomic_DNA"/>
</dbReference>
<proteinExistence type="predicted"/>
<dbReference type="Gene3D" id="1.10.260.40">
    <property type="entry name" value="lambda repressor-like DNA-binding domains"/>
    <property type="match status" value="1"/>
</dbReference>
<organism evidence="1 2">
    <name type="scientific">Candidatus Pantoea communis</name>
    <dbReference type="NCBI Taxonomy" id="2608354"/>
    <lineage>
        <taxon>Bacteria</taxon>
        <taxon>Pseudomonadati</taxon>
        <taxon>Pseudomonadota</taxon>
        <taxon>Gammaproteobacteria</taxon>
        <taxon>Enterobacterales</taxon>
        <taxon>Erwiniaceae</taxon>
        <taxon>Pantoea</taxon>
    </lineage>
</organism>
<dbReference type="Proteomes" id="UP001515780">
    <property type="component" value="Unassembled WGS sequence"/>
</dbReference>
<evidence type="ECO:0000313" key="2">
    <source>
        <dbReference type="Proteomes" id="UP001515780"/>
    </source>
</evidence>
<evidence type="ECO:0000313" key="1">
    <source>
        <dbReference type="EMBL" id="NIG17308.1"/>
    </source>
</evidence>
<name>A0ABX0RJU0_9GAMM</name>
<dbReference type="InterPro" id="IPR010982">
    <property type="entry name" value="Lambda_DNA-bd_dom_sf"/>
</dbReference>
<comment type="caution">
    <text evidence="1">The sequence shown here is derived from an EMBL/GenBank/DDBJ whole genome shotgun (WGS) entry which is preliminary data.</text>
</comment>
<dbReference type="SUPFAM" id="SSF47413">
    <property type="entry name" value="lambda repressor-like DNA-binding domains"/>
    <property type="match status" value="1"/>
</dbReference>
<reference evidence="1 2" key="1">
    <citation type="journal article" date="2019" name="bioRxiv">
        <title>Bacteria contribute to plant secondary compound degradation in a generalist herbivore system.</title>
        <authorList>
            <person name="Francoeur C.B."/>
            <person name="Khadempour L."/>
            <person name="Moreira-Soto R.D."/>
            <person name="Gotting K."/>
            <person name="Book A.J."/>
            <person name="Pinto-Tomas A.A."/>
            <person name="Keefover-Ring K."/>
            <person name="Currie C.R."/>
        </authorList>
    </citation>
    <scope>NUCLEOTIDE SEQUENCE [LARGE SCALE GENOMIC DNA]</scope>
    <source>
        <strain evidence="1">Al-1710</strain>
    </source>
</reference>